<evidence type="ECO:0000256" key="3">
    <source>
        <dbReference type="ARBA" id="ARBA00022475"/>
    </source>
</evidence>
<comment type="caution">
    <text evidence="10">The sequence shown here is derived from an EMBL/GenBank/DDBJ whole genome shotgun (WGS) entry which is preliminary data.</text>
</comment>
<proteinExistence type="inferred from homology"/>
<evidence type="ECO:0000256" key="7">
    <source>
        <dbReference type="RuleBase" id="RU363032"/>
    </source>
</evidence>
<evidence type="ECO:0000256" key="8">
    <source>
        <dbReference type="SAM" id="MobiDB-lite"/>
    </source>
</evidence>
<protein>
    <submittedName>
        <fullName evidence="10">Dipeptide transport system permease protein DppC</fullName>
    </submittedName>
</protein>
<comment type="similarity">
    <text evidence="7">Belongs to the binding-protein-dependent transport system permease family.</text>
</comment>
<reference evidence="10 11" key="1">
    <citation type="submission" date="2015-01" db="EMBL/GenBank/DDBJ databases">
        <title>Draft genome of the acidophilic iron oxidizer Acidithrix ferrooxidans strain Py-F3.</title>
        <authorList>
            <person name="Poehlein A."/>
            <person name="Eisen S."/>
            <person name="Schloemann M."/>
            <person name="Johnson B.D."/>
            <person name="Daniel R."/>
            <person name="Muehling M."/>
        </authorList>
    </citation>
    <scope>NUCLEOTIDE SEQUENCE [LARGE SCALE GENOMIC DNA]</scope>
    <source>
        <strain evidence="10 11">Py-F3</strain>
    </source>
</reference>
<feature type="transmembrane region" description="Helical" evidence="7">
    <location>
        <begin position="264"/>
        <end position="288"/>
    </location>
</feature>
<dbReference type="STRING" id="1280514.AXFE_24650"/>
<organism evidence="10 11">
    <name type="scientific">Acidithrix ferrooxidans</name>
    <dbReference type="NCBI Taxonomy" id="1280514"/>
    <lineage>
        <taxon>Bacteria</taxon>
        <taxon>Bacillati</taxon>
        <taxon>Actinomycetota</taxon>
        <taxon>Acidimicrobiia</taxon>
        <taxon>Acidimicrobiales</taxon>
        <taxon>Acidimicrobiaceae</taxon>
        <taxon>Acidithrix</taxon>
    </lineage>
</organism>
<keyword evidence="11" id="KW-1185">Reference proteome</keyword>
<keyword evidence="3" id="KW-1003">Cell membrane</keyword>
<dbReference type="Proteomes" id="UP000032360">
    <property type="component" value="Unassembled WGS sequence"/>
</dbReference>
<comment type="subcellular location">
    <subcellularLocation>
        <location evidence="1 7">Cell membrane</location>
        <topology evidence="1 7">Multi-pass membrane protein</topology>
    </subcellularLocation>
</comment>
<sequence>MSKVESPRLIAQGAIKKKKRTMPSILMNTKAKVGAVIIGVFVVIAIIGPILAPYNPSTQNTQANLSVAAPSLSHLFGTDQLGRDVFSQILVGTRTTMVLGLVTGIIATALSIIIGVSAGFLGGLWDEFLSLFSNVFLVIPALPLLIVVLGEFPGKGETPTIILLSLLGWPWGARVIRAQTLSLRSRDFIAASRETGEKTWRIIFFEVIPNEVSLIAASFVGTVLYAIGASVGLDFLGVGNTTIWSLGTILYWAQNGNALQLGAWWWFAIPGVFVALIGTGLVLLNFGLDELGNPRLRDAATQTRINGKIWRPADPTPVMRSHVDNKGTKDQRRSPKANLTEDPVRLNQVHSSNGHLGQNSMGSTTVENQVRHNSSTLSLDQEGQ</sequence>
<dbReference type="CDD" id="cd06261">
    <property type="entry name" value="TM_PBP2"/>
    <property type="match status" value="1"/>
</dbReference>
<dbReference type="InterPro" id="IPR000515">
    <property type="entry name" value="MetI-like"/>
</dbReference>
<dbReference type="Gene3D" id="1.10.3720.10">
    <property type="entry name" value="MetI-like"/>
    <property type="match status" value="1"/>
</dbReference>
<dbReference type="InterPro" id="IPR035906">
    <property type="entry name" value="MetI-like_sf"/>
</dbReference>
<feature type="transmembrane region" description="Helical" evidence="7">
    <location>
        <begin position="223"/>
        <end position="252"/>
    </location>
</feature>
<evidence type="ECO:0000256" key="5">
    <source>
        <dbReference type="ARBA" id="ARBA00022989"/>
    </source>
</evidence>
<evidence type="ECO:0000313" key="10">
    <source>
        <dbReference type="EMBL" id="KJF16690.1"/>
    </source>
</evidence>
<accession>A0A0D8HFF0</accession>
<dbReference type="InterPro" id="IPR050366">
    <property type="entry name" value="BP-dependent_transpt_permease"/>
</dbReference>
<feature type="compositionally biased region" description="Polar residues" evidence="8">
    <location>
        <begin position="348"/>
        <end position="384"/>
    </location>
</feature>
<dbReference type="GO" id="GO:0005886">
    <property type="term" value="C:plasma membrane"/>
    <property type="evidence" value="ECO:0007669"/>
    <property type="project" value="UniProtKB-SubCell"/>
</dbReference>
<dbReference type="RefSeq" id="WP_052606158.1">
    <property type="nucleotide sequence ID" value="NZ_JXYS01000077.1"/>
</dbReference>
<keyword evidence="5 7" id="KW-1133">Transmembrane helix</keyword>
<evidence type="ECO:0000256" key="2">
    <source>
        <dbReference type="ARBA" id="ARBA00022448"/>
    </source>
</evidence>
<evidence type="ECO:0000256" key="1">
    <source>
        <dbReference type="ARBA" id="ARBA00004651"/>
    </source>
</evidence>
<dbReference type="SUPFAM" id="SSF161098">
    <property type="entry name" value="MetI-like"/>
    <property type="match status" value="1"/>
</dbReference>
<dbReference type="GO" id="GO:0071916">
    <property type="term" value="F:dipeptide transmembrane transporter activity"/>
    <property type="evidence" value="ECO:0007669"/>
    <property type="project" value="TreeGrafter"/>
</dbReference>
<dbReference type="Pfam" id="PF12911">
    <property type="entry name" value="OppC_N"/>
    <property type="match status" value="1"/>
</dbReference>
<feature type="compositionally biased region" description="Basic and acidic residues" evidence="8">
    <location>
        <begin position="321"/>
        <end position="333"/>
    </location>
</feature>
<dbReference type="PANTHER" id="PTHR43386:SF1">
    <property type="entry name" value="D,D-DIPEPTIDE TRANSPORT SYSTEM PERMEASE PROTEIN DDPC-RELATED"/>
    <property type="match status" value="1"/>
</dbReference>
<evidence type="ECO:0000256" key="4">
    <source>
        <dbReference type="ARBA" id="ARBA00022692"/>
    </source>
</evidence>
<evidence type="ECO:0000313" key="11">
    <source>
        <dbReference type="Proteomes" id="UP000032360"/>
    </source>
</evidence>
<dbReference type="AlphaFoldDB" id="A0A0D8HFF0"/>
<gene>
    <name evidence="10" type="primary">dppC1</name>
    <name evidence="10" type="ORF">AXFE_24650</name>
</gene>
<keyword evidence="6 7" id="KW-0472">Membrane</keyword>
<feature type="transmembrane region" description="Helical" evidence="7">
    <location>
        <begin position="97"/>
        <end position="121"/>
    </location>
</feature>
<evidence type="ECO:0000259" key="9">
    <source>
        <dbReference type="PROSITE" id="PS50928"/>
    </source>
</evidence>
<feature type="transmembrane region" description="Helical" evidence="7">
    <location>
        <begin position="128"/>
        <end position="152"/>
    </location>
</feature>
<dbReference type="Pfam" id="PF00528">
    <property type="entry name" value="BPD_transp_1"/>
    <property type="match status" value="1"/>
</dbReference>
<dbReference type="PROSITE" id="PS50928">
    <property type="entry name" value="ABC_TM1"/>
    <property type="match status" value="1"/>
</dbReference>
<dbReference type="OrthoDB" id="6637947at2"/>
<feature type="transmembrane region" description="Helical" evidence="7">
    <location>
        <begin position="33"/>
        <end position="52"/>
    </location>
</feature>
<evidence type="ECO:0000256" key="6">
    <source>
        <dbReference type="ARBA" id="ARBA00023136"/>
    </source>
</evidence>
<dbReference type="PATRIC" id="fig|1280514.3.peg.3251"/>
<name>A0A0D8HFF0_9ACTN</name>
<keyword evidence="2 7" id="KW-0813">Transport</keyword>
<feature type="domain" description="ABC transmembrane type-1" evidence="9">
    <location>
        <begin position="97"/>
        <end position="285"/>
    </location>
</feature>
<dbReference type="InterPro" id="IPR025966">
    <property type="entry name" value="OppC_N"/>
</dbReference>
<feature type="region of interest" description="Disordered" evidence="8">
    <location>
        <begin position="310"/>
        <end position="384"/>
    </location>
</feature>
<dbReference type="EMBL" id="JXYS01000077">
    <property type="protein sequence ID" value="KJF16690.1"/>
    <property type="molecule type" value="Genomic_DNA"/>
</dbReference>
<keyword evidence="4 7" id="KW-0812">Transmembrane</keyword>
<dbReference type="PANTHER" id="PTHR43386">
    <property type="entry name" value="OLIGOPEPTIDE TRANSPORT SYSTEM PERMEASE PROTEIN APPC"/>
    <property type="match status" value="1"/>
</dbReference>